<protein>
    <recommendedName>
        <fullName evidence="2">histidine kinase</fullName>
        <ecNumber evidence="2">2.7.13.3</ecNumber>
    </recommendedName>
</protein>
<dbReference type="Pfam" id="PF01590">
    <property type="entry name" value="GAF"/>
    <property type="match status" value="1"/>
</dbReference>
<sequence>MFQLKTWSEQCPENYLNKYLMVQAEYAAHVQKDQWQAMCLYESAIESCISNHFLHESAIAYELQYLFLNQSNCKKIARGCLQSSYEAYHKWGARRKAKQMLLQQPSILTPIIHNPHLSSSSHTPLTIDTHGVIKAAQILSSSVDTTTLLNNMINIIMETSGATNAFIIIDGVVEAQASQQDGVIHATTTGQPYSGWTGGSKTVVDQVMSTKLEMIIECAYLDSNHQISSDPFISKNKCKSILCTPIAYQGDLKGVLYINNDLMSGCFKPNLVSVLSILSTQLAISLQNKKYFENQLLSIEKTAQEQTHRAEREEANRRKQEEFIDRICHEIRNPIQGIYGNCEAIKLIMEENVNKINPDQCSFIKECIDSIEICSRYQRIVTDDVLLLSKLEMGLLSLHQTPVNIHQVVTDVISMNMAEAVRNGLQLITNMNNIDKKQLIITDANRLSMVLINFITNAIKFTSKGSITLSCDMSYNAGDVVIVFSVKDTGCGMEQDEVLRLFKRFSQGNQTVHSEYGGSGLGLFISKIVVGLMGGEIKVKSVKGQGSEFIFDIHCTEVKEKEIKNFYQPIMIEGPLSQVEVANDNKVLHVLVVEDNKINQKVIVNILKNQGCQCVTADNGQEAHRQYLKYRDDLDLIISDVVMPVMNGYDSTKLIRQSEASFKDGKHVYIVGLSGNMRKEHHDTGLASGMDAFYNKPCTKEDIRKLVEYIKNKPSSNVI</sequence>
<dbReference type="CDD" id="cd16922">
    <property type="entry name" value="HATPase_EvgS-ArcB-TorS-like"/>
    <property type="match status" value="1"/>
</dbReference>
<keyword evidence="3 6" id="KW-0597">Phosphoprotein</keyword>
<dbReference type="SUPFAM" id="SSF47384">
    <property type="entry name" value="Homodimeric domain of signal transducing histidine kinase"/>
    <property type="match status" value="1"/>
</dbReference>
<comment type="catalytic activity">
    <reaction evidence="1">
        <text>ATP + protein L-histidine = ADP + protein N-phospho-L-histidine.</text>
        <dbReference type="EC" id="2.7.13.3"/>
    </reaction>
</comment>
<dbReference type="CDD" id="cd17546">
    <property type="entry name" value="REC_hyHK_CKI1_RcsC-like"/>
    <property type="match status" value="1"/>
</dbReference>
<dbReference type="EMBL" id="JAOPGA020001028">
    <property type="protein sequence ID" value="KAL0484172.1"/>
    <property type="molecule type" value="Genomic_DNA"/>
</dbReference>
<dbReference type="SUPFAM" id="SSF55781">
    <property type="entry name" value="GAF domain-like"/>
    <property type="match status" value="1"/>
</dbReference>
<dbReference type="SUPFAM" id="SSF52172">
    <property type="entry name" value="CheY-like"/>
    <property type="match status" value="1"/>
</dbReference>
<name>A0AAW2Z311_9EUKA</name>
<keyword evidence="4" id="KW-0808">Transferase</keyword>
<dbReference type="InterPro" id="IPR036890">
    <property type="entry name" value="HATPase_C_sf"/>
</dbReference>
<evidence type="ECO:0000256" key="1">
    <source>
        <dbReference type="ARBA" id="ARBA00000085"/>
    </source>
</evidence>
<dbReference type="Proteomes" id="UP001431209">
    <property type="component" value="Unassembled WGS sequence"/>
</dbReference>
<dbReference type="Pfam" id="PF00072">
    <property type="entry name" value="Response_reg"/>
    <property type="match status" value="1"/>
</dbReference>
<evidence type="ECO:0000313" key="9">
    <source>
        <dbReference type="EMBL" id="KAL0484172.1"/>
    </source>
</evidence>
<dbReference type="InterPro" id="IPR001789">
    <property type="entry name" value="Sig_transdc_resp-reg_receiver"/>
</dbReference>
<accession>A0AAW2Z311</accession>
<comment type="caution">
    <text evidence="9">The sequence shown here is derived from an EMBL/GenBank/DDBJ whole genome shotgun (WGS) entry which is preliminary data.</text>
</comment>
<dbReference type="Pfam" id="PF02518">
    <property type="entry name" value="HATPase_c"/>
    <property type="match status" value="1"/>
</dbReference>
<evidence type="ECO:0000259" key="7">
    <source>
        <dbReference type="PROSITE" id="PS50109"/>
    </source>
</evidence>
<keyword evidence="10" id="KW-1185">Reference proteome</keyword>
<evidence type="ECO:0000259" key="8">
    <source>
        <dbReference type="PROSITE" id="PS50110"/>
    </source>
</evidence>
<dbReference type="SUPFAM" id="SSF55874">
    <property type="entry name" value="ATPase domain of HSP90 chaperone/DNA topoisomerase II/histidine kinase"/>
    <property type="match status" value="1"/>
</dbReference>
<dbReference type="InterPro" id="IPR003018">
    <property type="entry name" value="GAF"/>
</dbReference>
<evidence type="ECO:0000256" key="2">
    <source>
        <dbReference type="ARBA" id="ARBA00012438"/>
    </source>
</evidence>
<dbReference type="GO" id="GO:0005886">
    <property type="term" value="C:plasma membrane"/>
    <property type="evidence" value="ECO:0007669"/>
    <property type="project" value="TreeGrafter"/>
</dbReference>
<dbReference type="SMART" id="SM00387">
    <property type="entry name" value="HATPase_c"/>
    <property type="match status" value="1"/>
</dbReference>
<dbReference type="InterPro" id="IPR003594">
    <property type="entry name" value="HATPase_dom"/>
</dbReference>
<dbReference type="AlphaFoldDB" id="A0AAW2Z311"/>
<keyword evidence="5" id="KW-0418">Kinase</keyword>
<dbReference type="InterPro" id="IPR003661">
    <property type="entry name" value="HisK_dim/P_dom"/>
</dbReference>
<dbReference type="GO" id="GO:0000155">
    <property type="term" value="F:phosphorelay sensor kinase activity"/>
    <property type="evidence" value="ECO:0007669"/>
    <property type="project" value="InterPro"/>
</dbReference>
<organism evidence="9 10">
    <name type="scientific">Acrasis kona</name>
    <dbReference type="NCBI Taxonomy" id="1008807"/>
    <lineage>
        <taxon>Eukaryota</taxon>
        <taxon>Discoba</taxon>
        <taxon>Heterolobosea</taxon>
        <taxon>Tetramitia</taxon>
        <taxon>Eutetramitia</taxon>
        <taxon>Acrasidae</taxon>
        <taxon>Acrasis</taxon>
    </lineage>
</organism>
<proteinExistence type="predicted"/>
<dbReference type="InterPro" id="IPR036097">
    <property type="entry name" value="HisK_dim/P_sf"/>
</dbReference>
<dbReference type="CDD" id="cd00082">
    <property type="entry name" value="HisKA"/>
    <property type="match status" value="1"/>
</dbReference>
<dbReference type="PANTHER" id="PTHR43047">
    <property type="entry name" value="TWO-COMPONENT HISTIDINE PROTEIN KINASE"/>
    <property type="match status" value="1"/>
</dbReference>
<evidence type="ECO:0000256" key="5">
    <source>
        <dbReference type="ARBA" id="ARBA00022777"/>
    </source>
</evidence>
<evidence type="ECO:0000256" key="3">
    <source>
        <dbReference type="ARBA" id="ARBA00022553"/>
    </source>
</evidence>
<dbReference type="SMART" id="SM00448">
    <property type="entry name" value="REC"/>
    <property type="match status" value="1"/>
</dbReference>
<reference evidence="9 10" key="1">
    <citation type="submission" date="2024-03" db="EMBL/GenBank/DDBJ databases">
        <title>The Acrasis kona genome and developmental transcriptomes reveal deep origins of eukaryotic multicellular pathways.</title>
        <authorList>
            <person name="Sheikh S."/>
            <person name="Fu C.-J."/>
            <person name="Brown M.W."/>
            <person name="Baldauf S.L."/>
        </authorList>
    </citation>
    <scope>NUCLEOTIDE SEQUENCE [LARGE SCALE GENOMIC DNA]</scope>
    <source>
        <strain evidence="9 10">ATCC MYA-3509</strain>
    </source>
</reference>
<dbReference type="PROSITE" id="PS50110">
    <property type="entry name" value="RESPONSE_REGULATORY"/>
    <property type="match status" value="1"/>
</dbReference>
<dbReference type="PROSITE" id="PS50109">
    <property type="entry name" value="HIS_KIN"/>
    <property type="match status" value="1"/>
</dbReference>
<dbReference type="GO" id="GO:0009927">
    <property type="term" value="F:histidine phosphotransfer kinase activity"/>
    <property type="evidence" value="ECO:0007669"/>
    <property type="project" value="TreeGrafter"/>
</dbReference>
<dbReference type="FunFam" id="3.30.565.10:FF:000010">
    <property type="entry name" value="Sensor histidine kinase RcsC"/>
    <property type="match status" value="1"/>
</dbReference>
<dbReference type="Gene3D" id="3.30.565.10">
    <property type="entry name" value="Histidine kinase-like ATPase, C-terminal domain"/>
    <property type="match status" value="1"/>
</dbReference>
<dbReference type="Pfam" id="PF00512">
    <property type="entry name" value="HisKA"/>
    <property type="match status" value="1"/>
</dbReference>
<feature type="domain" description="Response regulatory" evidence="8">
    <location>
        <begin position="589"/>
        <end position="711"/>
    </location>
</feature>
<evidence type="ECO:0000256" key="6">
    <source>
        <dbReference type="PROSITE-ProRule" id="PRU00169"/>
    </source>
</evidence>
<dbReference type="InterPro" id="IPR011006">
    <property type="entry name" value="CheY-like_superfamily"/>
</dbReference>
<dbReference type="PANTHER" id="PTHR43047:SF72">
    <property type="entry name" value="OSMOSENSING HISTIDINE PROTEIN KINASE SLN1"/>
    <property type="match status" value="1"/>
</dbReference>
<evidence type="ECO:0000313" key="10">
    <source>
        <dbReference type="Proteomes" id="UP001431209"/>
    </source>
</evidence>
<gene>
    <name evidence="9" type="ORF">AKO1_004724</name>
</gene>
<dbReference type="InterPro" id="IPR004358">
    <property type="entry name" value="Sig_transdc_His_kin-like_C"/>
</dbReference>
<dbReference type="InterPro" id="IPR029016">
    <property type="entry name" value="GAF-like_dom_sf"/>
</dbReference>
<dbReference type="Gene3D" id="3.30.450.40">
    <property type="match status" value="1"/>
</dbReference>
<evidence type="ECO:0000256" key="4">
    <source>
        <dbReference type="ARBA" id="ARBA00022679"/>
    </source>
</evidence>
<feature type="domain" description="Histidine kinase" evidence="7">
    <location>
        <begin position="326"/>
        <end position="557"/>
    </location>
</feature>
<dbReference type="PRINTS" id="PR00344">
    <property type="entry name" value="BCTRLSENSOR"/>
</dbReference>
<feature type="modified residue" description="4-aspartylphosphate" evidence="6">
    <location>
        <position position="640"/>
    </location>
</feature>
<dbReference type="Gene3D" id="1.10.287.130">
    <property type="match status" value="1"/>
</dbReference>
<dbReference type="InterPro" id="IPR005467">
    <property type="entry name" value="His_kinase_dom"/>
</dbReference>
<dbReference type="EC" id="2.7.13.3" evidence="2"/>
<dbReference type="Gene3D" id="3.40.50.2300">
    <property type="match status" value="1"/>
</dbReference>
<dbReference type="SMART" id="SM00388">
    <property type="entry name" value="HisKA"/>
    <property type="match status" value="1"/>
</dbReference>